<dbReference type="EMBL" id="BDCR01000003">
    <property type="protein sequence ID" value="GAT62784.1"/>
    <property type="molecule type" value="Genomic_DNA"/>
</dbReference>
<keyword evidence="1" id="KW-0472">Membrane</keyword>
<dbReference type="STRING" id="681398.PJIAN_387"/>
<keyword evidence="1" id="KW-1133">Transmembrane helix</keyword>
<gene>
    <name evidence="2" type="ORF">PJIAN_387</name>
</gene>
<accession>A0A161L7N2</accession>
<feature type="transmembrane region" description="Helical" evidence="1">
    <location>
        <begin position="111"/>
        <end position="130"/>
    </location>
</feature>
<dbReference type="Pfam" id="PF13189">
    <property type="entry name" value="Cytidylate_kin2"/>
    <property type="match status" value="1"/>
</dbReference>
<feature type="transmembrane region" description="Helical" evidence="1">
    <location>
        <begin position="85"/>
        <end position="105"/>
    </location>
</feature>
<dbReference type="Proteomes" id="UP000076586">
    <property type="component" value="Unassembled WGS sequence"/>
</dbReference>
<evidence type="ECO:0000256" key="1">
    <source>
        <dbReference type="SAM" id="Phobius"/>
    </source>
</evidence>
<organism evidence="2 3">
    <name type="scientific">Paludibacter jiangxiensis</name>
    <dbReference type="NCBI Taxonomy" id="681398"/>
    <lineage>
        <taxon>Bacteria</taxon>
        <taxon>Pseudomonadati</taxon>
        <taxon>Bacteroidota</taxon>
        <taxon>Bacteroidia</taxon>
        <taxon>Bacteroidales</taxon>
        <taxon>Paludibacteraceae</taxon>
        <taxon>Paludibacter</taxon>
    </lineage>
</organism>
<sequence length="434" mass="48508">MDMKQEGLVKRCVLLIAGLFIMALGVVLSVKANLGTSPISAPPYVYSQAFPLTMGTTTILMNMGLILLQIVLLRKQYEWIQLTQIIAVSVFGLFIDLTMPLVSWIHTSNYFVQWALCLLSCVVLGFGVFLEVKAKVTYLAGEGLSLALAKVFRLEFGKAKVSVDCSLVVLGVASSFLLLHRLEGVREGTVAAALLVGTIVRFYAKHVAFIDKWLGNKPVEAEKAPAVSATEPKPQLVITIAREYGSGGHEIGEILARKLGIAFYDSKLIDLTALEGGFTPEYVKEHEQKLANTLLYDLYEQNYAYVNEEMPPLDSLFMVQSKVIRDIAARESCVIVGRCADFILKSQPTFNVFVHAGKEFRIDRIIHNYRIAPELAAKELERKDRERINYCRRYTHKTWGDAANYHLTVDSSLFGTEACADLIIDSVQRWRQSR</sequence>
<keyword evidence="1" id="KW-0812">Transmembrane</keyword>
<dbReference type="InterPro" id="IPR038750">
    <property type="entry name" value="YczE/YyaS-like"/>
</dbReference>
<protein>
    <recommendedName>
        <fullName evidence="4">Cytidylate kinase</fullName>
    </recommendedName>
</protein>
<comment type="caution">
    <text evidence="2">The sequence shown here is derived from an EMBL/GenBank/DDBJ whole genome shotgun (WGS) entry which is preliminary data.</text>
</comment>
<dbReference type="PANTHER" id="PTHR40078:SF1">
    <property type="entry name" value="INTEGRAL MEMBRANE PROTEIN"/>
    <property type="match status" value="1"/>
</dbReference>
<feature type="transmembrane region" description="Helical" evidence="1">
    <location>
        <begin position="50"/>
        <end position="73"/>
    </location>
</feature>
<reference evidence="3" key="1">
    <citation type="submission" date="2016-04" db="EMBL/GenBank/DDBJ databases">
        <title>Draft genome sequence of Paludibacter jiangxiensis strain NM7.</title>
        <authorList>
            <person name="Qiu Y."/>
            <person name="Matsuura N."/>
            <person name="Ohashi A."/>
            <person name="Tourlousse M.D."/>
            <person name="Sekiguchi Y."/>
        </authorList>
    </citation>
    <scope>NUCLEOTIDE SEQUENCE [LARGE SCALE GENOMIC DNA]</scope>
    <source>
        <strain evidence="3">NM7</strain>
    </source>
</reference>
<reference evidence="3" key="2">
    <citation type="journal article" date="2017" name="Genome Announc.">
        <title>Draft genome sequence of Paludibacter jiangxiensis NM7(T), a propionate-producing fermentative bacterium.</title>
        <authorList>
            <person name="Qiu Y.-L."/>
            <person name="Tourlousse D.M."/>
            <person name="Matsuura N."/>
            <person name="Ohashi A."/>
            <person name="Sekiguchi Y."/>
        </authorList>
    </citation>
    <scope>NUCLEOTIDE SEQUENCE [LARGE SCALE GENOMIC DNA]</scope>
    <source>
        <strain evidence="3">NM7</strain>
    </source>
</reference>
<feature type="transmembrane region" description="Helical" evidence="1">
    <location>
        <begin position="12"/>
        <end position="30"/>
    </location>
</feature>
<keyword evidence="3" id="KW-1185">Reference proteome</keyword>
<dbReference type="Pfam" id="PF19700">
    <property type="entry name" value="DUF6198"/>
    <property type="match status" value="1"/>
</dbReference>
<evidence type="ECO:0008006" key="4">
    <source>
        <dbReference type="Google" id="ProtNLM"/>
    </source>
</evidence>
<dbReference type="AlphaFoldDB" id="A0A161L7N2"/>
<dbReference type="PANTHER" id="PTHR40078">
    <property type="entry name" value="INTEGRAL MEMBRANE PROTEIN-RELATED"/>
    <property type="match status" value="1"/>
</dbReference>
<evidence type="ECO:0000313" key="3">
    <source>
        <dbReference type="Proteomes" id="UP000076586"/>
    </source>
</evidence>
<proteinExistence type="predicted"/>
<evidence type="ECO:0000313" key="2">
    <source>
        <dbReference type="EMBL" id="GAT62784.1"/>
    </source>
</evidence>
<dbReference type="InterPro" id="IPR027417">
    <property type="entry name" value="P-loop_NTPase"/>
</dbReference>
<dbReference type="Gene3D" id="3.40.50.300">
    <property type="entry name" value="P-loop containing nucleotide triphosphate hydrolases"/>
    <property type="match status" value="1"/>
</dbReference>
<dbReference type="SUPFAM" id="SSF52540">
    <property type="entry name" value="P-loop containing nucleoside triphosphate hydrolases"/>
    <property type="match status" value="1"/>
</dbReference>
<name>A0A161L7N2_9BACT</name>